<evidence type="ECO:0000256" key="6">
    <source>
        <dbReference type="ARBA" id="ARBA00017032"/>
    </source>
</evidence>
<evidence type="ECO:0000256" key="5">
    <source>
        <dbReference type="ARBA" id="ARBA00012814"/>
    </source>
</evidence>
<dbReference type="GO" id="GO:0004826">
    <property type="term" value="F:phenylalanine-tRNA ligase activity"/>
    <property type="evidence" value="ECO:0007669"/>
    <property type="project" value="UniProtKB-EC"/>
</dbReference>
<gene>
    <name evidence="18" type="ORF">APHIGO_LOCUS2284</name>
</gene>
<evidence type="ECO:0000256" key="1">
    <source>
        <dbReference type="ARBA" id="ARBA00001946"/>
    </source>
</evidence>
<evidence type="ECO:0000256" key="13">
    <source>
        <dbReference type="ARBA" id="ARBA00022917"/>
    </source>
</evidence>
<evidence type="ECO:0000256" key="4">
    <source>
        <dbReference type="ARBA" id="ARBA00011209"/>
    </source>
</evidence>
<dbReference type="Gene3D" id="3.30.56.10">
    <property type="match status" value="2"/>
</dbReference>
<dbReference type="EC" id="6.1.1.20" evidence="5"/>
<evidence type="ECO:0000313" key="18">
    <source>
        <dbReference type="EMBL" id="CAH1713163.1"/>
    </source>
</evidence>
<evidence type="ECO:0000259" key="17">
    <source>
        <dbReference type="PROSITE" id="PS51483"/>
    </source>
</evidence>
<evidence type="ECO:0000256" key="7">
    <source>
        <dbReference type="ARBA" id="ARBA00022490"/>
    </source>
</evidence>
<dbReference type="Pfam" id="PF03484">
    <property type="entry name" value="B5"/>
    <property type="match status" value="1"/>
</dbReference>
<dbReference type="GO" id="GO:0005524">
    <property type="term" value="F:ATP binding"/>
    <property type="evidence" value="ECO:0007669"/>
    <property type="project" value="UniProtKB-KW"/>
</dbReference>
<dbReference type="FunFam" id="3.50.40.10:FF:000002">
    <property type="entry name" value="phenylalanine--tRNA ligase beta subunit"/>
    <property type="match status" value="1"/>
</dbReference>
<dbReference type="AlphaFoldDB" id="A0A9P0IRE6"/>
<dbReference type="SUPFAM" id="SSF46955">
    <property type="entry name" value="Putative DNA-binding domain"/>
    <property type="match status" value="2"/>
</dbReference>
<evidence type="ECO:0000256" key="9">
    <source>
        <dbReference type="ARBA" id="ARBA00022723"/>
    </source>
</evidence>
<dbReference type="InterPro" id="IPR004531">
    <property type="entry name" value="Phe-tRNA-synth_IIc_bsu_arc_euk"/>
</dbReference>
<accession>A0A9P0IRE6</accession>
<dbReference type="GO" id="GO:0009328">
    <property type="term" value="C:phenylalanine-tRNA ligase complex"/>
    <property type="evidence" value="ECO:0007669"/>
    <property type="project" value="TreeGrafter"/>
</dbReference>
<evidence type="ECO:0000256" key="8">
    <source>
        <dbReference type="ARBA" id="ARBA00022598"/>
    </source>
</evidence>
<dbReference type="Pfam" id="PF18262">
    <property type="entry name" value="PhetRS_B1"/>
    <property type="match status" value="1"/>
</dbReference>
<organism evidence="18 19">
    <name type="scientific">Aphis gossypii</name>
    <name type="common">Cotton aphid</name>
    <dbReference type="NCBI Taxonomy" id="80765"/>
    <lineage>
        <taxon>Eukaryota</taxon>
        <taxon>Metazoa</taxon>
        <taxon>Ecdysozoa</taxon>
        <taxon>Arthropoda</taxon>
        <taxon>Hexapoda</taxon>
        <taxon>Insecta</taxon>
        <taxon>Pterygota</taxon>
        <taxon>Neoptera</taxon>
        <taxon>Paraneoptera</taxon>
        <taxon>Hemiptera</taxon>
        <taxon>Sternorrhyncha</taxon>
        <taxon>Aphidomorpha</taxon>
        <taxon>Aphidoidea</taxon>
        <taxon>Aphididae</taxon>
        <taxon>Aphidini</taxon>
        <taxon>Aphis</taxon>
        <taxon>Aphis</taxon>
    </lineage>
</organism>
<dbReference type="InterPro" id="IPR005147">
    <property type="entry name" value="tRNA_synthase_B5-dom"/>
</dbReference>
<comment type="cofactor">
    <cofactor evidence="1">
        <name>Mg(2+)</name>
        <dbReference type="ChEBI" id="CHEBI:18420"/>
    </cofactor>
</comment>
<dbReference type="Pfam" id="PF17759">
    <property type="entry name" value="tRNA_synthFbeta"/>
    <property type="match status" value="1"/>
</dbReference>
<protein>
    <recommendedName>
        <fullName evidence="6">Phenylalanine--tRNA ligase beta subunit</fullName>
        <ecNumber evidence="5">6.1.1.20</ecNumber>
    </recommendedName>
    <alternativeName>
        <fullName evidence="15">Phenylalanyl-tRNA synthetase beta subunit</fullName>
    </alternativeName>
</protein>
<comment type="similarity">
    <text evidence="3">Belongs to the phenylalanyl-tRNA synthetase beta subunit family. Type 2 subfamily.</text>
</comment>
<dbReference type="SMART" id="SM00874">
    <property type="entry name" value="B5"/>
    <property type="match status" value="1"/>
</dbReference>
<evidence type="ECO:0000256" key="12">
    <source>
        <dbReference type="ARBA" id="ARBA00022842"/>
    </source>
</evidence>
<dbReference type="PROSITE" id="PS51483">
    <property type="entry name" value="B5"/>
    <property type="match status" value="1"/>
</dbReference>
<sequence>MPTVNIKRDLLFEALGTTYTDEEFDNLCISYGLELDEVTSEKQMVSKEQSESKSEGASDDTIYRIDIPANRYDLLCLEGLVDALLVFQNKMELPHYKVIQSKKPLKVLVKSNTKQIRPYVVAAVLRDVTFDSARYASFIDLQDKLHQNICRKRSLVAIGTHDLDTIQGPFTYDALPPEDIKFKALNQTEVHSAAKLMDIYSTHAQLKQYLSIIKDSSVYPVITDSNGIVLSMPPIINGHHSRITLETKNIFIECTATDLKKANIVLDTILCMFSKYCSNKYTAERCEVVYPDGAVKLYPELKYRKETVNRKKVNSYLGISENLDSLSSALSSMCLKSTVLKESDVVVVEVPPTRHDIIHACDLYEDVAIAYGYNNIPKTLPKTTTVGSQLPINSLSDKIRNEIAYCGFNEVLTFSLCSKDDVSTKLRKPFDTQSTVRISNPKTLEFQVARTNILSGLLKTVSANKKMPLPMKLFEVTDVVLKDVTSGK</sequence>
<dbReference type="InterPro" id="IPR040659">
    <property type="entry name" value="PhetRS_B1"/>
</dbReference>
<dbReference type="SMART" id="SM00873">
    <property type="entry name" value="B3_4"/>
    <property type="match status" value="1"/>
</dbReference>
<proteinExistence type="inferred from homology"/>
<reference evidence="18" key="1">
    <citation type="submission" date="2022-02" db="EMBL/GenBank/DDBJ databases">
        <authorList>
            <person name="King R."/>
        </authorList>
    </citation>
    <scope>NUCLEOTIDE SEQUENCE</scope>
</reference>
<evidence type="ECO:0000256" key="14">
    <source>
        <dbReference type="ARBA" id="ARBA00023146"/>
    </source>
</evidence>
<evidence type="ECO:0000256" key="3">
    <source>
        <dbReference type="ARBA" id="ARBA00007438"/>
    </source>
</evidence>
<evidence type="ECO:0000313" key="19">
    <source>
        <dbReference type="Proteomes" id="UP001154329"/>
    </source>
</evidence>
<keyword evidence="11" id="KW-0067">ATP-binding</keyword>
<comment type="subcellular location">
    <subcellularLocation>
        <location evidence="2">Cytoplasm</location>
    </subcellularLocation>
</comment>
<reference evidence="18" key="2">
    <citation type="submission" date="2022-10" db="EMBL/GenBank/DDBJ databases">
        <authorList>
            <consortium name="ENA_rothamsted_submissions"/>
            <consortium name="culmorum"/>
            <person name="King R."/>
        </authorList>
    </citation>
    <scope>NUCLEOTIDE SEQUENCE</scope>
</reference>
<keyword evidence="10" id="KW-0547">Nucleotide-binding</keyword>
<evidence type="ECO:0000256" key="16">
    <source>
        <dbReference type="ARBA" id="ARBA00049255"/>
    </source>
</evidence>
<dbReference type="InterPro" id="IPR045864">
    <property type="entry name" value="aa-tRNA-synth_II/BPL/LPL"/>
</dbReference>
<keyword evidence="9" id="KW-0479">Metal-binding</keyword>
<keyword evidence="19" id="KW-1185">Reference proteome</keyword>
<name>A0A9P0IRE6_APHGO</name>
<dbReference type="PANTHER" id="PTHR10947:SF0">
    <property type="entry name" value="PHENYLALANINE--TRNA LIGASE BETA SUBUNIT"/>
    <property type="match status" value="1"/>
</dbReference>
<dbReference type="NCBIfam" id="TIGR00471">
    <property type="entry name" value="pheT_arch"/>
    <property type="match status" value="1"/>
</dbReference>
<keyword evidence="13" id="KW-0648">Protein biosynthesis</keyword>
<dbReference type="InterPro" id="IPR020825">
    <property type="entry name" value="Phe-tRNA_synthase-like_B3/B4"/>
</dbReference>
<dbReference type="SUPFAM" id="SSF55681">
    <property type="entry name" value="Class II aaRS and biotin synthetases"/>
    <property type="match status" value="1"/>
</dbReference>
<evidence type="ECO:0000256" key="10">
    <source>
        <dbReference type="ARBA" id="ARBA00022741"/>
    </source>
</evidence>
<dbReference type="InterPro" id="IPR009061">
    <property type="entry name" value="DNA-bd_dom_put_sf"/>
</dbReference>
<feature type="domain" description="B5" evidence="17">
    <location>
        <begin position="301"/>
        <end position="378"/>
    </location>
</feature>
<dbReference type="GO" id="GO:0006432">
    <property type="term" value="P:phenylalanyl-tRNA aminoacylation"/>
    <property type="evidence" value="ECO:0007669"/>
    <property type="project" value="InterPro"/>
</dbReference>
<dbReference type="Gene3D" id="3.50.40.10">
    <property type="entry name" value="Phenylalanyl-trna Synthetase, Chain B, domain 3"/>
    <property type="match status" value="1"/>
</dbReference>
<evidence type="ECO:0000256" key="2">
    <source>
        <dbReference type="ARBA" id="ARBA00004496"/>
    </source>
</evidence>
<dbReference type="InterPro" id="IPR045060">
    <property type="entry name" value="Phe-tRNA-ligase_IIc_bsu"/>
</dbReference>
<dbReference type="GO" id="GO:0003723">
    <property type="term" value="F:RNA binding"/>
    <property type="evidence" value="ECO:0007669"/>
    <property type="project" value="InterPro"/>
</dbReference>
<dbReference type="InterPro" id="IPR041616">
    <property type="entry name" value="PheRS_beta_core"/>
</dbReference>
<keyword evidence="8" id="KW-0436">Ligase</keyword>
<dbReference type="SUPFAM" id="SSF56037">
    <property type="entry name" value="PheT/TilS domain"/>
    <property type="match status" value="1"/>
</dbReference>
<dbReference type="GO" id="GO:0000287">
    <property type="term" value="F:magnesium ion binding"/>
    <property type="evidence" value="ECO:0007669"/>
    <property type="project" value="InterPro"/>
</dbReference>
<comment type="subunit">
    <text evidence="4">Tetramer of two alpha and two beta subunits.</text>
</comment>
<comment type="catalytic activity">
    <reaction evidence="16">
        <text>tRNA(Phe) + L-phenylalanine + ATP = L-phenylalanyl-tRNA(Phe) + AMP + diphosphate + H(+)</text>
        <dbReference type="Rhea" id="RHEA:19413"/>
        <dbReference type="Rhea" id="RHEA-COMP:9668"/>
        <dbReference type="Rhea" id="RHEA-COMP:9699"/>
        <dbReference type="ChEBI" id="CHEBI:15378"/>
        <dbReference type="ChEBI" id="CHEBI:30616"/>
        <dbReference type="ChEBI" id="CHEBI:33019"/>
        <dbReference type="ChEBI" id="CHEBI:58095"/>
        <dbReference type="ChEBI" id="CHEBI:78442"/>
        <dbReference type="ChEBI" id="CHEBI:78531"/>
        <dbReference type="ChEBI" id="CHEBI:456215"/>
        <dbReference type="EC" id="6.1.1.20"/>
    </reaction>
</comment>
<dbReference type="PANTHER" id="PTHR10947">
    <property type="entry name" value="PHENYLALANYL-TRNA SYNTHETASE BETA CHAIN AND LEUCINE-RICH REPEAT-CONTAINING PROTEIN 47"/>
    <property type="match status" value="1"/>
</dbReference>
<evidence type="ECO:0000256" key="15">
    <source>
        <dbReference type="ARBA" id="ARBA00033189"/>
    </source>
</evidence>
<dbReference type="Pfam" id="PF03483">
    <property type="entry name" value="B3_4"/>
    <property type="match status" value="1"/>
</dbReference>
<keyword evidence="7" id="KW-0963">Cytoplasm</keyword>
<keyword evidence="14" id="KW-0030">Aminoacyl-tRNA synthetase</keyword>
<evidence type="ECO:0000256" key="11">
    <source>
        <dbReference type="ARBA" id="ARBA00022840"/>
    </source>
</evidence>
<dbReference type="FunFam" id="3.30.56.10:FF:000005">
    <property type="entry name" value="Phenylalanine--tRNA ligase beta subunit"/>
    <property type="match status" value="1"/>
</dbReference>
<dbReference type="EMBL" id="OU899034">
    <property type="protein sequence ID" value="CAH1713163.1"/>
    <property type="molecule type" value="Genomic_DNA"/>
</dbReference>
<dbReference type="InterPro" id="IPR005146">
    <property type="entry name" value="B3/B4_tRNA-bd"/>
</dbReference>
<dbReference type="Proteomes" id="UP001154329">
    <property type="component" value="Chromosome 1"/>
</dbReference>
<dbReference type="Gene3D" id="3.30.930.10">
    <property type="entry name" value="Bira Bifunctional Protein, Domain 2"/>
    <property type="match status" value="1"/>
</dbReference>
<keyword evidence="12" id="KW-0460">Magnesium</keyword>